<proteinExistence type="predicted"/>
<comment type="caution">
    <text evidence="1">The sequence shown here is derived from an EMBL/GenBank/DDBJ whole genome shotgun (WGS) entry which is preliminary data.</text>
</comment>
<organism evidence="1 2">
    <name type="scientific">Colocasia esculenta</name>
    <name type="common">Wild taro</name>
    <name type="synonym">Arum esculentum</name>
    <dbReference type="NCBI Taxonomy" id="4460"/>
    <lineage>
        <taxon>Eukaryota</taxon>
        <taxon>Viridiplantae</taxon>
        <taxon>Streptophyta</taxon>
        <taxon>Embryophyta</taxon>
        <taxon>Tracheophyta</taxon>
        <taxon>Spermatophyta</taxon>
        <taxon>Magnoliopsida</taxon>
        <taxon>Liliopsida</taxon>
        <taxon>Araceae</taxon>
        <taxon>Aroideae</taxon>
        <taxon>Colocasieae</taxon>
        <taxon>Colocasia</taxon>
    </lineage>
</organism>
<sequence length="68" mass="7876">MVIPRGGRIYRWCCLRRCCVRLVPPAVVLVELCELVLPRGMPQVIMWFIVARFECRGRHSFLGDSNVT</sequence>
<reference evidence="1" key="1">
    <citation type="submission" date="2017-07" db="EMBL/GenBank/DDBJ databases">
        <title>Taro Niue Genome Assembly and Annotation.</title>
        <authorList>
            <person name="Atibalentja N."/>
            <person name="Keating K."/>
            <person name="Fields C.J."/>
        </authorList>
    </citation>
    <scope>NUCLEOTIDE SEQUENCE</scope>
    <source>
        <strain evidence="1">Niue_2</strain>
        <tissue evidence="1">Leaf</tissue>
    </source>
</reference>
<dbReference type="EMBL" id="NMUH01006496">
    <property type="protein sequence ID" value="MQM15397.1"/>
    <property type="molecule type" value="Genomic_DNA"/>
</dbReference>
<name>A0A843X2J5_COLES</name>
<dbReference type="Proteomes" id="UP000652761">
    <property type="component" value="Unassembled WGS sequence"/>
</dbReference>
<protein>
    <submittedName>
        <fullName evidence="1">Uncharacterized protein</fullName>
    </submittedName>
</protein>
<evidence type="ECO:0000313" key="1">
    <source>
        <dbReference type="EMBL" id="MQM15397.1"/>
    </source>
</evidence>
<gene>
    <name evidence="1" type="ORF">Taro_048341</name>
</gene>
<keyword evidence="2" id="KW-1185">Reference proteome</keyword>
<evidence type="ECO:0000313" key="2">
    <source>
        <dbReference type="Proteomes" id="UP000652761"/>
    </source>
</evidence>
<accession>A0A843X2J5</accession>
<dbReference type="AlphaFoldDB" id="A0A843X2J5"/>